<dbReference type="Proteomes" id="UP000011087">
    <property type="component" value="Unassembled WGS sequence"/>
</dbReference>
<dbReference type="HOGENOM" id="CLU_280978_0_0_1"/>
<reference evidence="3 5" key="1">
    <citation type="journal article" date="2012" name="Nature">
        <title>Algal genomes reveal evolutionary mosaicism and the fate of nucleomorphs.</title>
        <authorList>
            <consortium name="DOE Joint Genome Institute"/>
            <person name="Curtis B.A."/>
            <person name="Tanifuji G."/>
            <person name="Burki F."/>
            <person name="Gruber A."/>
            <person name="Irimia M."/>
            <person name="Maruyama S."/>
            <person name="Arias M.C."/>
            <person name="Ball S.G."/>
            <person name="Gile G.H."/>
            <person name="Hirakawa Y."/>
            <person name="Hopkins J.F."/>
            <person name="Kuo A."/>
            <person name="Rensing S.A."/>
            <person name="Schmutz J."/>
            <person name="Symeonidi A."/>
            <person name="Elias M."/>
            <person name="Eveleigh R.J."/>
            <person name="Herman E.K."/>
            <person name="Klute M.J."/>
            <person name="Nakayama T."/>
            <person name="Obornik M."/>
            <person name="Reyes-Prieto A."/>
            <person name="Armbrust E.V."/>
            <person name="Aves S.J."/>
            <person name="Beiko R.G."/>
            <person name="Coutinho P."/>
            <person name="Dacks J.B."/>
            <person name="Durnford D.G."/>
            <person name="Fast N.M."/>
            <person name="Green B.R."/>
            <person name="Grisdale C.J."/>
            <person name="Hempel F."/>
            <person name="Henrissat B."/>
            <person name="Hoppner M.P."/>
            <person name="Ishida K."/>
            <person name="Kim E."/>
            <person name="Koreny L."/>
            <person name="Kroth P.G."/>
            <person name="Liu Y."/>
            <person name="Malik S.B."/>
            <person name="Maier U.G."/>
            <person name="McRose D."/>
            <person name="Mock T."/>
            <person name="Neilson J.A."/>
            <person name="Onodera N.T."/>
            <person name="Poole A.M."/>
            <person name="Pritham E.J."/>
            <person name="Richards T.A."/>
            <person name="Rocap G."/>
            <person name="Roy S.W."/>
            <person name="Sarai C."/>
            <person name="Schaack S."/>
            <person name="Shirato S."/>
            <person name="Slamovits C.H."/>
            <person name="Spencer D.F."/>
            <person name="Suzuki S."/>
            <person name="Worden A.Z."/>
            <person name="Zauner S."/>
            <person name="Barry K."/>
            <person name="Bell C."/>
            <person name="Bharti A.K."/>
            <person name="Crow J.A."/>
            <person name="Grimwood J."/>
            <person name="Kramer R."/>
            <person name="Lindquist E."/>
            <person name="Lucas S."/>
            <person name="Salamov A."/>
            <person name="McFadden G.I."/>
            <person name="Lane C.E."/>
            <person name="Keeling P.J."/>
            <person name="Gray M.W."/>
            <person name="Grigoriev I.V."/>
            <person name="Archibald J.M."/>
        </authorList>
    </citation>
    <scope>NUCLEOTIDE SEQUENCE</scope>
    <source>
        <strain evidence="3 5">CCMP2712</strain>
    </source>
</reference>
<feature type="region of interest" description="Disordered" evidence="1">
    <location>
        <begin position="907"/>
        <end position="931"/>
    </location>
</feature>
<proteinExistence type="predicted"/>
<dbReference type="EnsemblProtists" id="EKX32018">
    <property type="protein sequence ID" value="EKX32018"/>
    <property type="gene ID" value="GUITHDRAFT_121812"/>
</dbReference>
<dbReference type="GeneID" id="17288748"/>
<dbReference type="KEGG" id="gtt:GUITHDRAFT_121812"/>
<dbReference type="PaxDb" id="55529-EKX32018"/>
<accession>L1I6Y2</accession>
<sequence>MLVLPLLAGLMAVVRAGSATSFNPVPHPRQCLTQTSFSFPQFNVNKTGSLRKLRYADGSLHDVLLPYAGWASARILAEIFYILLAEVMEYSVTVFDNSVPNSGAGVNYVSGCLDPTDASCAIRNLTNPLLHFTIESWSSGIERTQKLPNDLQPTLLTVMEYDTVDQIFIWSDVYNAGTRQNIFLDYYKFYDPALYSAFEYFDSLDTLLKILPIEYLETCTALDTKEFGNDRRKNKYIEFTQNNEVDCMNDVVWLSPACRRLANNSKCIPLIVQYEYHVVFQLSYFLNFPVALLKVRDGTPAFDDVYYRTIRSTKLMFGWYKPDDNLLGLSDKYPVLLKCPDPNTLEQSQSFFRTSLSNVKPRNYCWRYMAATDGHVAFLGSRFNFYTQDMDAMMGASALAKSRGDKVYDAMFNVACQWVQTNMDTWKHWIPAICPPGMLADPTLSFCSPCPAGSFCVGGTEGSQLCPIDSFCPAKSSSPIKCRGGYVTDGQGHTQESDCTVCSGGKVDLNGGCWSLDVVLVVILVPIFVLLLLVGQLTRFFTRSSSSAEEKKLAKMVKSLRARLHITRKEGFLLNTEKADMWADREKLVLIDKQSMESAARLAMMKREFDETFFDSFCYSLARIQDKDSTSHLFSIQYMSLCNWILELCQQLLEYNLDFSSPLKEMSNHMSGSQHALVENLDRAQHISVLLVDMNQEERYRFFEDKMPRLSIWNDDVTLFVKLKNLVAEICRKLRKVSEAQCQAILKEPGGELLLELADAEDSLKLNENAPSSDPWSSYSSSFMEGLRNVDQIPETPLRQDDARVQAIRVSEEDVKEARALFTRSCQCLPEHVFVAQLHAKATTLAETFRESLLLLLLPHSTGLVVQHAGGEEVTLRCRFEGEEDDVTVRYARVKSQHRMREKLKEFAPPAPASGPPAAAPAAAADDVDNAPPALATSPALSDVSHAARSVNVAAISRLASASFVAPACRPEAAWPLAANIVDPVRLSVVCRGPSKMLQVLQWLRAADSSEPLSVCRIRNKFVRARRKEEKGEEEEEEVQGEVDGGGLRVLMVSMLLRGPRGMNIIGEVQVHDVRTFPCYVQMQRMLKLRRSETMESYRLEQAGEAEGDKASISVAT</sequence>
<dbReference type="EMBL" id="JH993218">
    <property type="protein sequence ID" value="EKX32018.1"/>
    <property type="molecule type" value="Genomic_DNA"/>
</dbReference>
<evidence type="ECO:0000256" key="1">
    <source>
        <dbReference type="SAM" id="MobiDB-lite"/>
    </source>
</evidence>
<evidence type="ECO:0008006" key="6">
    <source>
        <dbReference type="Google" id="ProtNLM"/>
    </source>
</evidence>
<feature type="compositionally biased region" description="Low complexity" evidence="1">
    <location>
        <begin position="920"/>
        <end position="931"/>
    </location>
</feature>
<dbReference type="InterPro" id="IPR009030">
    <property type="entry name" value="Growth_fac_rcpt_cys_sf"/>
</dbReference>
<evidence type="ECO:0000313" key="5">
    <source>
        <dbReference type="Proteomes" id="UP000011087"/>
    </source>
</evidence>
<name>L1I6Y2_GUITC</name>
<feature type="compositionally biased region" description="Pro residues" evidence="1">
    <location>
        <begin position="909"/>
        <end position="919"/>
    </location>
</feature>
<protein>
    <recommendedName>
        <fullName evidence="6">Tyrosine-protein kinase ephrin type A/B receptor-like domain-containing protein</fullName>
    </recommendedName>
</protein>
<gene>
    <name evidence="3" type="ORF">GUITHDRAFT_121812</name>
</gene>
<evidence type="ECO:0000313" key="3">
    <source>
        <dbReference type="EMBL" id="EKX32018.1"/>
    </source>
</evidence>
<reference evidence="5" key="2">
    <citation type="submission" date="2012-11" db="EMBL/GenBank/DDBJ databases">
        <authorList>
            <person name="Kuo A."/>
            <person name="Curtis B.A."/>
            <person name="Tanifuji G."/>
            <person name="Burki F."/>
            <person name="Gruber A."/>
            <person name="Irimia M."/>
            <person name="Maruyama S."/>
            <person name="Arias M.C."/>
            <person name="Ball S.G."/>
            <person name="Gile G.H."/>
            <person name="Hirakawa Y."/>
            <person name="Hopkins J.F."/>
            <person name="Rensing S.A."/>
            <person name="Schmutz J."/>
            <person name="Symeonidi A."/>
            <person name="Elias M."/>
            <person name="Eveleigh R.J."/>
            <person name="Herman E.K."/>
            <person name="Klute M.J."/>
            <person name="Nakayama T."/>
            <person name="Obornik M."/>
            <person name="Reyes-Prieto A."/>
            <person name="Armbrust E.V."/>
            <person name="Aves S.J."/>
            <person name="Beiko R.G."/>
            <person name="Coutinho P."/>
            <person name="Dacks J.B."/>
            <person name="Durnford D.G."/>
            <person name="Fast N.M."/>
            <person name="Green B.R."/>
            <person name="Grisdale C."/>
            <person name="Hempe F."/>
            <person name="Henrissat B."/>
            <person name="Hoppner M.P."/>
            <person name="Ishida K.-I."/>
            <person name="Kim E."/>
            <person name="Koreny L."/>
            <person name="Kroth P.G."/>
            <person name="Liu Y."/>
            <person name="Malik S.-B."/>
            <person name="Maier U.G."/>
            <person name="McRose D."/>
            <person name="Mock T."/>
            <person name="Neilson J.A."/>
            <person name="Onodera N.T."/>
            <person name="Poole A.M."/>
            <person name="Pritham E.J."/>
            <person name="Richards T.A."/>
            <person name="Rocap G."/>
            <person name="Roy S.W."/>
            <person name="Sarai C."/>
            <person name="Schaack S."/>
            <person name="Shirato S."/>
            <person name="Slamovits C.H."/>
            <person name="Spencer D.F."/>
            <person name="Suzuki S."/>
            <person name="Worden A.Z."/>
            <person name="Zauner S."/>
            <person name="Barry K."/>
            <person name="Bell C."/>
            <person name="Bharti A.K."/>
            <person name="Crow J.A."/>
            <person name="Grimwood J."/>
            <person name="Kramer R."/>
            <person name="Lindquist E."/>
            <person name="Lucas S."/>
            <person name="Salamov A."/>
            <person name="McFadden G.I."/>
            <person name="Lane C.E."/>
            <person name="Keeling P.J."/>
            <person name="Gray M.W."/>
            <person name="Grigoriev I.V."/>
            <person name="Archibald J.M."/>
        </authorList>
    </citation>
    <scope>NUCLEOTIDE SEQUENCE</scope>
    <source>
        <strain evidence="5">CCMP2712</strain>
    </source>
</reference>
<dbReference type="AlphaFoldDB" id="L1I6Y2"/>
<dbReference type="eggNOG" id="ENOG502SSIH">
    <property type="taxonomic scope" value="Eukaryota"/>
</dbReference>
<reference evidence="4" key="3">
    <citation type="submission" date="2016-03" db="UniProtKB">
        <authorList>
            <consortium name="EnsemblProtists"/>
        </authorList>
    </citation>
    <scope>IDENTIFICATION</scope>
</reference>
<feature type="chain" id="PRO_5008769668" description="Tyrosine-protein kinase ephrin type A/B receptor-like domain-containing protein" evidence="2">
    <location>
        <begin position="17"/>
        <end position="1117"/>
    </location>
</feature>
<keyword evidence="5" id="KW-1185">Reference proteome</keyword>
<keyword evidence="2" id="KW-0732">Signal</keyword>
<feature type="signal peptide" evidence="2">
    <location>
        <begin position="1"/>
        <end position="16"/>
    </location>
</feature>
<organism evidence="3">
    <name type="scientific">Guillardia theta (strain CCMP2712)</name>
    <name type="common">Cryptophyte</name>
    <dbReference type="NCBI Taxonomy" id="905079"/>
    <lineage>
        <taxon>Eukaryota</taxon>
        <taxon>Cryptophyceae</taxon>
        <taxon>Pyrenomonadales</taxon>
        <taxon>Geminigeraceae</taxon>
        <taxon>Guillardia</taxon>
    </lineage>
</organism>
<evidence type="ECO:0000313" key="4">
    <source>
        <dbReference type="EnsemblProtists" id="EKX32018"/>
    </source>
</evidence>
<dbReference type="SUPFAM" id="SSF57184">
    <property type="entry name" value="Growth factor receptor domain"/>
    <property type="match status" value="1"/>
</dbReference>
<evidence type="ECO:0000256" key="2">
    <source>
        <dbReference type="SAM" id="SignalP"/>
    </source>
</evidence>
<dbReference type="RefSeq" id="XP_005818998.1">
    <property type="nucleotide sequence ID" value="XM_005818941.1"/>
</dbReference>